<organism evidence="13 14">
    <name type="scientific">candidate division TA06 bacterium 34_109</name>
    <dbReference type="NCBI Taxonomy" id="1635277"/>
    <lineage>
        <taxon>Bacteria</taxon>
        <taxon>Bacteria division TA06</taxon>
    </lineage>
</organism>
<evidence type="ECO:0000256" key="5">
    <source>
        <dbReference type="ARBA" id="ARBA00022927"/>
    </source>
</evidence>
<dbReference type="NCBIfam" id="TIGR00916">
    <property type="entry name" value="2A0604s01"/>
    <property type="match status" value="1"/>
</dbReference>
<gene>
    <name evidence="9" type="primary">secD</name>
    <name evidence="13" type="ORF">XE03_1339</name>
</gene>
<dbReference type="PRINTS" id="PR00702">
    <property type="entry name" value="ACRIFLAVINRP"/>
</dbReference>
<comment type="subcellular location">
    <subcellularLocation>
        <location evidence="1 9">Cell membrane</location>
        <topology evidence="1 9">Multi-pass membrane protein</topology>
    </subcellularLocation>
</comment>
<dbReference type="NCBIfam" id="TIGR01129">
    <property type="entry name" value="secD"/>
    <property type="match status" value="1"/>
</dbReference>
<evidence type="ECO:0000256" key="4">
    <source>
        <dbReference type="ARBA" id="ARBA00022692"/>
    </source>
</evidence>
<dbReference type="InterPro" id="IPR005791">
    <property type="entry name" value="SecD"/>
</dbReference>
<feature type="domain" description="Protein translocase subunit SecDF P1" evidence="11">
    <location>
        <begin position="83"/>
        <end position="141"/>
    </location>
</feature>
<evidence type="ECO:0000313" key="13">
    <source>
        <dbReference type="EMBL" id="KUK86640.1"/>
    </source>
</evidence>
<evidence type="ECO:0000256" key="6">
    <source>
        <dbReference type="ARBA" id="ARBA00022989"/>
    </source>
</evidence>
<dbReference type="SUPFAM" id="SSF82866">
    <property type="entry name" value="Multidrug efflux transporter AcrB transmembrane domain"/>
    <property type="match status" value="1"/>
</dbReference>
<dbReference type="FunFam" id="1.20.1640.10:FF:000004">
    <property type="entry name" value="Protein translocase subunit SecD"/>
    <property type="match status" value="1"/>
</dbReference>
<keyword evidence="3 9" id="KW-1003">Cell membrane</keyword>
<comment type="similarity">
    <text evidence="9">Belongs to the SecD/SecF family. SecD subfamily.</text>
</comment>
<accession>A0A101I2H5</accession>
<evidence type="ECO:0000313" key="14">
    <source>
        <dbReference type="Proteomes" id="UP000053467"/>
    </source>
</evidence>
<comment type="function">
    <text evidence="9">Part of the Sec protein translocase complex. Interacts with the SecYEG preprotein conducting channel. SecDF uses the proton motive force (PMF) to complete protein translocation after the ATP-dependent function of SecA.</text>
</comment>
<dbReference type="PANTHER" id="PTHR30081">
    <property type="entry name" value="PROTEIN-EXPORT MEMBRANE PROTEIN SEC"/>
    <property type="match status" value="1"/>
</dbReference>
<evidence type="ECO:0000256" key="2">
    <source>
        <dbReference type="ARBA" id="ARBA00022448"/>
    </source>
</evidence>
<dbReference type="EMBL" id="LGGX01000014">
    <property type="protein sequence ID" value="KUK86640.1"/>
    <property type="molecule type" value="Genomic_DNA"/>
</dbReference>
<feature type="transmembrane region" description="Helical" evidence="9">
    <location>
        <begin position="7"/>
        <end position="27"/>
    </location>
</feature>
<evidence type="ECO:0000256" key="7">
    <source>
        <dbReference type="ARBA" id="ARBA00023010"/>
    </source>
</evidence>
<feature type="transmembrane region" description="Helical" evidence="9">
    <location>
        <begin position="403"/>
        <end position="423"/>
    </location>
</feature>
<dbReference type="GO" id="GO:0043952">
    <property type="term" value="P:protein transport by the Sec complex"/>
    <property type="evidence" value="ECO:0007669"/>
    <property type="project" value="UniProtKB-UniRule"/>
</dbReference>
<evidence type="ECO:0000259" key="11">
    <source>
        <dbReference type="Pfam" id="PF21760"/>
    </source>
</evidence>
<dbReference type="GO" id="GO:0015450">
    <property type="term" value="F:protein-transporting ATPase activity"/>
    <property type="evidence" value="ECO:0007669"/>
    <property type="project" value="InterPro"/>
</dbReference>
<keyword evidence="7 9" id="KW-0811">Translocation</keyword>
<dbReference type="Pfam" id="PF22599">
    <property type="entry name" value="SecDF_P1_head"/>
    <property type="match status" value="1"/>
</dbReference>
<dbReference type="InterPro" id="IPR048634">
    <property type="entry name" value="SecD_SecF_C"/>
</dbReference>
<sequence>MKLDLRWRVIIIVIILILSLFQLYYTFRYYTLSEKDKINMTYEQINSLRNRSLHLGLDLQGGMNLILEVDKTSLSKEESEGAVDRALEILKNRIDQFGVTEPLVEKQGSDRISIQLPGVVDRERAKNLIGKTAQLEFRIVAENTFVQKVFENIDKKLEEMNDTSRISTLVDNNGVDFIVYPENISLIKNILSKEEIKNLIPSDYIFMWGKEKSRDGVNQTILYLVEKNPVLKGDAILDARAAIGTSDNPYGVKVELTMNKKAKNKWASITGSNIGRRIAFSLDSVIVSAPVVRERIPSGNTEISMGNATINDAKDLAVILKAGALPAPVRIIEERSVGPTLGGDSIRKGIKSLIYGTIIVFIFMLIYYGASGLIADFAMVFNLVILLSVLSLFRATLTLPGMAGLILLVGTAIDANVLIFERIREELASGKTIKTAISAGYSKAFSTIFDANLTSLVTAIILYWFGTGPIKGFAITLGIGLVVSFFSAIFVTRVIFDIVTSNPNFKKLSI</sequence>
<comment type="caution">
    <text evidence="9">Lacks conserved residue(s) required for the propagation of feature annotation.</text>
</comment>
<evidence type="ECO:0000256" key="1">
    <source>
        <dbReference type="ARBA" id="ARBA00004651"/>
    </source>
</evidence>
<comment type="caution">
    <text evidence="13">The sequence shown here is derived from an EMBL/GenBank/DDBJ whole genome shotgun (WGS) entry which is preliminary data.</text>
</comment>
<proteinExistence type="inferred from homology"/>
<dbReference type="HAMAP" id="MF_01463_B">
    <property type="entry name" value="SecD_B"/>
    <property type="match status" value="1"/>
</dbReference>
<evidence type="ECO:0000256" key="8">
    <source>
        <dbReference type="ARBA" id="ARBA00023136"/>
    </source>
</evidence>
<dbReference type="PANTHER" id="PTHR30081:SF1">
    <property type="entry name" value="PROTEIN TRANSLOCASE SUBUNIT SECD"/>
    <property type="match status" value="1"/>
</dbReference>
<dbReference type="InterPro" id="IPR054384">
    <property type="entry name" value="SecDF_P1_head"/>
</dbReference>
<dbReference type="Gene3D" id="3.30.70.3220">
    <property type="match status" value="1"/>
</dbReference>
<evidence type="ECO:0000259" key="10">
    <source>
        <dbReference type="Pfam" id="PF02355"/>
    </source>
</evidence>
<dbReference type="Gene3D" id="1.20.1640.10">
    <property type="entry name" value="Multidrug efflux transporter AcrB transmembrane domain"/>
    <property type="match status" value="1"/>
</dbReference>
<dbReference type="PATRIC" id="fig|1635277.3.peg.2020"/>
<protein>
    <recommendedName>
        <fullName evidence="9">Protein translocase subunit SecD</fullName>
    </recommendedName>
</protein>
<dbReference type="AlphaFoldDB" id="A0A101I2H5"/>
<feature type="transmembrane region" description="Helical" evidence="9">
    <location>
        <begin position="472"/>
        <end position="496"/>
    </location>
</feature>
<dbReference type="InterPro" id="IPR001036">
    <property type="entry name" value="Acrflvin-R"/>
</dbReference>
<dbReference type="Gene3D" id="3.30.1360.200">
    <property type="match status" value="1"/>
</dbReference>
<dbReference type="GO" id="GO:0065002">
    <property type="term" value="P:intracellular protein transmembrane transport"/>
    <property type="evidence" value="ECO:0007669"/>
    <property type="project" value="UniProtKB-UniRule"/>
</dbReference>
<dbReference type="GO" id="GO:0005886">
    <property type="term" value="C:plasma membrane"/>
    <property type="evidence" value="ECO:0007669"/>
    <property type="project" value="UniProtKB-SubCell"/>
</dbReference>
<feature type="transmembrane region" description="Helical" evidence="9">
    <location>
        <begin position="444"/>
        <end position="466"/>
    </location>
</feature>
<dbReference type="InterPro" id="IPR055344">
    <property type="entry name" value="SecD_SecF_C_bact"/>
</dbReference>
<keyword evidence="2 9" id="KW-0813">Transport</keyword>
<evidence type="ECO:0000256" key="9">
    <source>
        <dbReference type="HAMAP-Rule" id="MF_01463"/>
    </source>
</evidence>
<dbReference type="InterPro" id="IPR022813">
    <property type="entry name" value="SecD/SecF_arch_bac"/>
</dbReference>
<keyword evidence="4 9" id="KW-0812">Transmembrane</keyword>
<feature type="domain" description="SecDF P1 head subdomain" evidence="12">
    <location>
        <begin position="221"/>
        <end position="327"/>
    </location>
</feature>
<name>A0A101I2H5_UNCT6</name>
<dbReference type="InterPro" id="IPR048631">
    <property type="entry name" value="SecD_1st"/>
</dbReference>
<feature type="domain" description="Protein export membrane protein SecD/SecF C-terminal" evidence="10">
    <location>
        <begin position="330"/>
        <end position="495"/>
    </location>
</feature>
<dbReference type="Pfam" id="PF02355">
    <property type="entry name" value="SecD_SecF_C"/>
    <property type="match status" value="1"/>
</dbReference>
<evidence type="ECO:0000256" key="3">
    <source>
        <dbReference type="ARBA" id="ARBA00022475"/>
    </source>
</evidence>
<dbReference type="Pfam" id="PF21760">
    <property type="entry name" value="SecD_1st"/>
    <property type="match status" value="1"/>
</dbReference>
<dbReference type="Proteomes" id="UP000053467">
    <property type="component" value="Unassembled WGS sequence"/>
</dbReference>
<comment type="subunit">
    <text evidence="9">Forms a complex with SecF. Part of the essential Sec protein translocation apparatus which comprises SecA, SecYEG and auxiliary proteins SecDF. Other proteins may also be involved.</text>
</comment>
<keyword evidence="8 9" id="KW-0472">Membrane</keyword>
<keyword evidence="6 9" id="KW-1133">Transmembrane helix</keyword>
<dbReference type="GO" id="GO:0006605">
    <property type="term" value="P:protein targeting"/>
    <property type="evidence" value="ECO:0007669"/>
    <property type="project" value="UniProtKB-UniRule"/>
</dbReference>
<keyword evidence="5 9" id="KW-0653">Protein transport</keyword>
<reference evidence="14" key="1">
    <citation type="journal article" date="2015" name="MBio">
        <title>Genome-Resolved Metagenomic Analysis Reveals Roles for Candidate Phyla and Other Microbial Community Members in Biogeochemical Transformations in Oil Reservoirs.</title>
        <authorList>
            <person name="Hu P."/>
            <person name="Tom L."/>
            <person name="Singh A."/>
            <person name="Thomas B.C."/>
            <person name="Baker B.J."/>
            <person name="Piceno Y.M."/>
            <person name="Andersen G.L."/>
            <person name="Banfield J.F."/>
        </authorList>
    </citation>
    <scope>NUCLEOTIDE SEQUENCE [LARGE SCALE GENOMIC DNA]</scope>
</reference>
<feature type="transmembrane region" description="Helical" evidence="9">
    <location>
        <begin position="353"/>
        <end position="370"/>
    </location>
</feature>
<evidence type="ECO:0000259" key="12">
    <source>
        <dbReference type="Pfam" id="PF22599"/>
    </source>
</evidence>